<dbReference type="SUPFAM" id="SSF52540">
    <property type="entry name" value="P-loop containing nucleoside triphosphate hydrolases"/>
    <property type="match status" value="2"/>
</dbReference>
<accession>A0A251TMR5</accession>
<name>A0A251TMR5_HELAN</name>
<proteinExistence type="predicted"/>
<dbReference type="EMBL" id="CM007899">
    <property type="protein sequence ID" value="OTG12427.1"/>
    <property type="molecule type" value="Genomic_DNA"/>
</dbReference>
<dbReference type="AlphaFoldDB" id="A0A251TMR5"/>
<dbReference type="GO" id="GO:0004386">
    <property type="term" value="F:helicase activity"/>
    <property type="evidence" value="ECO:0007669"/>
    <property type="project" value="UniProtKB-KW"/>
</dbReference>
<dbReference type="PANTHER" id="PTHR12131">
    <property type="entry name" value="ATP-DEPENDENT RNA AND DNA HELICASE"/>
    <property type="match status" value="1"/>
</dbReference>
<keyword evidence="3 7" id="KW-0347">Helicase</keyword>
<feature type="domain" description="Helicase C-terminal" evidence="5">
    <location>
        <begin position="138"/>
        <end position="221"/>
    </location>
</feature>
<evidence type="ECO:0000256" key="1">
    <source>
        <dbReference type="ARBA" id="ARBA00022741"/>
    </source>
</evidence>
<dbReference type="SMART" id="SM01142">
    <property type="entry name" value="DSHCT"/>
    <property type="match status" value="1"/>
</dbReference>
<dbReference type="GO" id="GO:0016787">
    <property type="term" value="F:hydrolase activity"/>
    <property type="evidence" value="ECO:0007669"/>
    <property type="project" value="UniProtKB-KW"/>
</dbReference>
<reference evidence="8" key="1">
    <citation type="journal article" date="2017" name="Nature">
        <title>The sunflower genome provides insights into oil metabolism, flowering and Asterid evolution.</title>
        <authorList>
            <person name="Badouin H."/>
            <person name="Gouzy J."/>
            <person name="Grassa C.J."/>
            <person name="Murat F."/>
            <person name="Staton S.E."/>
            <person name="Cottret L."/>
            <person name="Lelandais-Briere C."/>
            <person name="Owens G.L."/>
            <person name="Carrere S."/>
            <person name="Mayjonade B."/>
            <person name="Legrand L."/>
            <person name="Gill N."/>
            <person name="Kane N.C."/>
            <person name="Bowers J.E."/>
            <person name="Hubner S."/>
            <person name="Bellec A."/>
            <person name="Berard A."/>
            <person name="Berges H."/>
            <person name="Blanchet N."/>
            <person name="Boniface M.C."/>
            <person name="Brunel D."/>
            <person name="Catrice O."/>
            <person name="Chaidir N."/>
            <person name="Claudel C."/>
            <person name="Donnadieu C."/>
            <person name="Faraut T."/>
            <person name="Fievet G."/>
            <person name="Helmstetter N."/>
            <person name="King M."/>
            <person name="Knapp S.J."/>
            <person name="Lai Z."/>
            <person name="Le Paslier M.C."/>
            <person name="Lippi Y."/>
            <person name="Lorenzon L."/>
            <person name="Mandel J.R."/>
            <person name="Marage G."/>
            <person name="Marchand G."/>
            <person name="Marquand E."/>
            <person name="Bret-Mestries E."/>
            <person name="Morien E."/>
            <person name="Nambeesan S."/>
            <person name="Nguyen T."/>
            <person name="Pegot-Espagnet P."/>
            <person name="Pouilly N."/>
            <person name="Raftis F."/>
            <person name="Sallet E."/>
            <person name="Schiex T."/>
            <person name="Thomas J."/>
            <person name="Vandecasteele C."/>
            <person name="Vares D."/>
            <person name="Vear F."/>
            <person name="Vautrin S."/>
            <person name="Crespi M."/>
            <person name="Mangin B."/>
            <person name="Burke J.M."/>
            <person name="Salse J."/>
            <person name="Munos S."/>
            <person name="Vincourt P."/>
            <person name="Rieseberg L.H."/>
            <person name="Langlade N.B."/>
        </authorList>
    </citation>
    <scope>NUCLEOTIDE SEQUENCE [LARGE SCALE GENOMIC DNA]</scope>
    <source>
        <strain evidence="8">cv. SF193</strain>
    </source>
</reference>
<dbReference type="InterPro" id="IPR012961">
    <property type="entry name" value="Ski2/MTR4_C"/>
</dbReference>
<protein>
    <submittedName>
        <fullName evidence="7">Putative helicase, P-loop containing nucleoside triphosphate hydrolase</fullName>
    </submittedName>
</protein>
<evidence type="ECO:0000256" key="3">
    <source>
        <dbReference type="ARBA" id="ARBA00022806"/>
    </source>
</evidence>
<evidence type="ECO:0000313" key="7">
    <source>
        <dbReference type="EMBL" id="OTG12427.1"/>
    </source>
</evidence>
<dbReference type="InParanoid" id="A0A251TMR5"/>
<gene>
    <name evidence="7" type="ORF">HannXRQ_Chr10g0309541</name>
</gene>
<evidence type="ECO:0000256" key="2">
    <source>
        <dbReference type="ARBA" id="ARBA00022801"/>
    </source>
</evidence>
<keyword evidence="8" id="KW-1185">Reference proteome</keyword>
<feature type="domain" description="ATP-dependent RNA helicase Ski2/MTR4 C-terminal" evidence="6">
    <location>
        <begin position="206"/>
        <end position="330"/>
    </location>
</feature>
<dbReference type="GO" id="GO:0005524">
    <property type="term" value="F:ATP binding"/>
    <property type="evidence" value="ECO:0007669"/>
    <property type="project" value="UniProtKB-KW"/>
</dbReference>
<dbReference type="STRING" id="4232.A0A251TMR5"/>
<evidence type="ECO:0000313" key="8">
    <source>
        <dbReference type="Proteomes" id="UP000215914"/>
    </source>
</evidence>
<evidence type="ECO:0000259" key="6">
    <source>
        <dbReference type="SMART" id="SM01142"/>
    </source>
</evidence>
<dbReference type="Gene3D" id="3.40.50.300">
    <property type="entry name" value="P-loop containing nucleotide triphosphate hydrolases"/>
    <property type="match status" value="1"/>
</dbReference>
<dbReference type="Proteomes" id="UP000215914">
    <property type="component" value="Chromosome 10"/>
</dbReference>
<sequence length="330" mass="37930">MAIRDNERVIYVSYELSKEFPGDVGLMTGDVTHYPDASCLVMTIEILRRMFYRGNDVIKEVGWVVFDEMQCMKDRERGMIKERQFQPVIIFSYSRRECQQHAMAMAKLDFNSQEEKDNMDLMFKNAMLYLSEEDRNLLAIQSMLPLLRRDIAIHHYGLLPIIEELVELMFQEDLVKAFAMGLNMPAKMVVFTSVRKGDGNSHHYIDHCEYIQMSGRAGRRGKEEYGICIIVIDNQSIKVMGRKLAKLKAEVANLDASGEIQRERKLEVNVDEYVMAAIRPSLMDVIYHWSKLQATVAASRVIDDVGLEEKVGAARDSVHRGLMNVPSLYT</sequence>
<evidence type="ECO:0000259" key="5">
    <source>
        <dbReference type="SMART" id="SM00490"/>
    </source>
</evidence>
<dbReference type="InterPro" id="IPR001650">
    <property type="entry name" value="Helicase_C-like"/>
</dbReference>
<keyword evidence="4" id="KW-0067">ATP-binding</keyword>
<keyword evidence="1" id="KW-0547">Nucleotide-binding</keyword>
<dbReference type="SMART" id="SM00490">
    <property type="entry name" value="HELICc"/>
    <property type="match status" value="1"/>
</dbReference>
<organism evidence="7 8">
    <name type="scientific">Helianthus annuus</name>
    <name type="common">Common sunflower</name>
    <dbReference type="NCBI Taxonomy" id="4232"/>
    <lineage>
        <taxon>Eukaryota</taxon>
        <taxon>Viridiplantae</taxon>
        <taxon>Streptophyta</taxon>
        <taxon>Embryophyta</taxon>
        <taxon>Tracheophyta</taxon>
        <taxon>Spermatophyta</taxon>
        <taxon>Magnoliopsida</taxon>
        <taxon>eudicotyledons</taxon>
        <taxon>Gunneridae</taxon>
        <taxon>Pentapetalae</taxon>
        <taxon>asterids</taxon>
        <taxon>campanulids</taxon>
        <taxon>Asterales</taxon>
        <taxon>Asteraceae</taxon>
        <taxon>Asteroideae</taxon>
        <taxon>Heliantheae alliance</taxon>
        <taxon>Heliantheae</taxon>
        <taxon>Helianthus</taxon>
    </lineage>
</organism>
<dbReference type="InterPro" id="IPR050699">
    <property type="entry name" value="RNA-DNA_Helicase"/>
</dbReference>
<evidence type="ECO:0000256" key="4">
    <source>
        <dbReference type="ARBA" id="ARBA00022840"/>
    </source>
</evidence>
<dbReference type="PANTHER" id="PTHR12131:SF7">
    <property type="entry name" value="EXOSOME RNA HELICASE MTR4"/>
    <property type="match status" value="1"/>
</dbReference>
<dbReference type="InterPro" id="IPR027417">
    <property type="entry name" value="P-loop_NTPase"/>
</dbReference>
<keyword evidence="2 7" id="KW-0378">Hydrolase</keyword>